<keyword evidence="3" id="KW-1185">Reference proteome</keyword>
<feature type="domain" description="Integrase catalytic" evidence="1">
    <location>
        <begin position="122"/>
        <end position="291"/>
    </location>
</feature>
<evidence type="ECO:0000259" key="1">
    <source>
        <dbReference type="PROSITE" id="PS50994"/>
    </source>
</evidence>
<reference evidence="3" key="1">
    <citation type="journal article" date="2019" name="Int. J. Syst. Evol. Microbiol.">
        <title>The Global Catalogue of Microorganisms (GCM) 10K type strain sequencing project: providing services to taxonomists for standard genome sequencing and annotation.</title>
        <authorList>
            <consortium name="The Broad Institute Genomics Platform"/>
            <consortium name="The Broad Institute Genome Sequencing Center for Infectious Disease"/>
            <person name="Wu L."/>
            <person name="Ma J."/>
        </authorList>
    </citation>
    <scope>NUCLEOTIDE SEQUENCE [LARGE SCALE GENOMIC DNA]</scope>
    <source>
        <strain evidence="3">JCM 17217</strain>
    </source>
</reference>
<dbReference type="EMBL" id="BAABDI010000018">
    <property type="protein sequence ID" value="GAA3979926.1"/>
    <property type="molecule type" value="Genomic_DNA"/>
</dbReference>
<protein>
    <recommendedName>
        <fullName evidence="1">Integrase catalytic domain-containing protein</fullName>
    </recommendedName>
</protein>
<dbReference type="Proteomes" id="UP001501556">
    <property type="component" value="Unassembled WGS sequence"/>
</dbReference>
<dbReference type="Pfam" id="PF00665">
    <property type="entry name" value="rve"/>
    <property type="match status" value="1"/>
</dbReference>
<dbReference type="NCBIfam" id="NF033516">
    <property type="entry name" value="transpos_IS3"/>
    <property type="match status" value="1"/>
</dbReference>
<dbReference type="InterPro" id="IPR036397">
    <property type="entry name" value="RNaseH_sf"/>
</dbReference>
<dbReference type="InterPro" id="IPR001584">
    <property type="entry name" value="Integrase_cat-core"/>
</dbReference>
<dbReference type="InterPro" id="IPR012337">
    <property type="entry name" value="RNaseH-like_sf"/>
</dbReference>
<dbReference type="InterPro" id="IPR048020">
    <property type="entry name" value="Transpos_IS3"/>
</dbReference>
<sequence>MSMLQFIDQQRTCYPVQQLCQVLGVVSSRYYAWRVAQANGAVGKQEPAWETEMVAVFDLHKRRYGTRRLQVELREKGHRVGRQALRTGLRRHGRKALQPKSFVPRTTDSTHGQRCAPNLLLNQPRPTQANRVWVSDITYLPLANGTWAYLCAFQDVCTKHVVGWQVRADMSEVLVTSALQRALLAQRPTPGLIVHSDRGGQYVANAYKALLRDAQAQLSHSRRGECYDNAQAESLWSRLKTEELEARDWPVFTDLADAQASVADYFDYYNHERRHSSIGYMKPYQFHQQQLNNITQFSPA</sequence>
<evidence type="ECO:0000313" key="2">
    <source>
        <dbReference type="EMBL" id="GAA3979926.1"/>
    </source>
</evidence>
<proteinExistence type="predicted"/>
<dbReference type="PANTHER" id="PTHR46889:SF4">
    <property type="entry name" value="TRANSPOSASE INSO FOR INSERTION SEQUENCE ELEMENT IS911B-RELATED"/>
    <property type="match status" value="1"/>
</dbReference>
<gene>
    <name evidence="2" type="ORF">GCM10022407_26440</name>
</gene>
<dbReference type="Gene3D" id="3.30.420.10">
    <property type="entry name" value="Ribonuclease H-like superfamily/Ribonuclease H"/>
    <property type="match status" value="1"/>
</dbReference>
<evidence type="ECO:0000313" key="3">
    <source>
        <dbReference type="Proteomes" id="UP001501556"/>
    </source>
</evidence>
<dbReference type="InterPro" id="IPR050900">
    <property type="entry name" value="Transposase_IS3/IS150/IS904"/>
</dbReference>
<dbReference type="SUPFAM" id="SSF53098">
    <property type="entry name" value="Ribonuclease H-like"/>
    <property type="match status" value="1"/>
</dbReference>
<name>A0ABP7QC84_9BACT</name>
<dbReference type="RefSeq" id="WP_345125125.1">
    <property type="nucleotide sequence ID" value="NZ_BAABDI010000018.1"/>
</dbReference>
<dbReference type="PANTHER" id="PTHR46889">
    <property type="entry name" value="TRANSPOSASE INSF FOR INSERTION SEQUENCE IS3B-RELATED"/>
    <property type="match status" value="1"/>
</dbReference>
<accession>A0ABP7QC84</accession>
<dbReference type="PROSITE" id="PS50994">
    <property type="entry name" value="INTEGRASE"/>
    <property type="match status" value="1"/>
</dbReference>
<organism evidence="2 3">
    <name type="scientific">Hymenobacter antarcticus</name>
    <dbReference type="NCBI Taxonomy" id="486270"/>
    <lineage>
        <taxon>Bacteria</taxon>
        <taxon>Pseudomonadati</taxon>
        <taxon>Bacteroidota</taxon>
        <taxon>Cytophagia</taxon>
        <taxon>Cytophagales</taxon>
        <taxon>Hymenobacteraceae</taxon>
        <taxon>Hymenobacter</taxon>
    </lineage>
</organism>
<comment type="caution">
    <text evidence="2">The sequence shown here is derived from an EMBL/GenBank/DDBJ whole genome shotgun (WGS) entry which is preliminary data.</text>
</comment>
<dbReference type="Pfam" id="PF13333">
    <property type="entry name" value="rve_2"/>
    <property type="match status" value="1"/>
</dbReference>